<reference evidence="2" key="1">
    <citation type="submission" date="2022-05" db="EMBL/GenBank/DDBJ databases">
        <title>Comparative genomics of Staphylococcus equorum isolates.</title>
        <authorList>
            <person name="Luelf R.H."/>
        </authorList>
    </citation>
    <scope>NUCLEOTIDE SEQUENCE</scope>
    <source>
        <strain evidence="2">TMW 2.2343</strain>
    </source>
</reference>
<evidence type="ECO:0000313" key="2">
    <source>
        <dbReference type="EMBL" id="MDG0860621.1"/>
    </source>
</evidence>
<evidence type="ECO:0000259" key="1">
    <source>
        <dbReference type="PROSITE" id="PS51186"/>
    </source>
</evidence>
<dbReference type="InterPro" id="IPR000182">
    <property type="entry name" value="GNAT_dom"/>
</dbReference>
<comment type="caution">
    <text evidence="2">The sequence shown here is derived from an EMBL/GenBank/DDBJ whole genome shotgun (WGS) entry which is preliminary data.</text>
</comment>
<keyword evidence="2" id="KW-0808">Transferase</keyword>
<dbReference type="SUPFAM" id="SSF55729">
    <property type="entry name" value="Acyl-CoA N-acyltransferases (Nat)"/>
    <property type="match status" value="1"/>
</dbReference>
<dbReference type="EC" id="2.3.1.-" evidence="2"/>
<dbReference type="AlphaFoldDB" id="A0A9X4R2Y0"/>
<organism evidence="2 3">
    <name type="scientific">Staphylococcus equorum</name>
    <dbReference type="NCBI Taxonomy" id="246432"/>
    <lineage>
        <taxon>Bacteria</taxon>
        <taxon>Bacillati</taxon>
        <taxon>Bacillota</taxon>
        <taxon>Bacilli</taxon>
        <taxon>Bacillales</taxon>
        <taxon>Staphylococcaceae</taxon>
        <taxon>Staphylococcus</taxon>
    </lineage>
</organism>
<keyword evidence="2" id="KW-0012">Acyltransferase</keyword>
<evidence type="ECO:0000313" key="3">
    <source>
        <dbReference type="Proteomes" id="UP001152302"/>
    </source>
</evidence>
<feature type="domain" description="N-acetyltransferase" evidence="1">
    <location>
        <begin position="10"/>
        <end position="166"/>
    </location>
</feature>
<proteinExistence type="predicted"/>
<gene>
    <name evidence="2" type="ORF">M4L21_15075</name>
</gene>
<dbReference type="InterPro" id="IPR016181">
    <property type="entry name" value="Acyl_CoA_acyltransferase"/>
</dbReference>
<protein>
    <submittedName>
        <fullName evidence="2">GNAT family N-acetyltransferase</fullName>
        <ecNumber evidence="2">2.3.1.-</ecNumber>
    </submittedName>
</protein>
<sequence length="168" mass="19700">MINPTDEYLNEIWNFKNEFHDIENGIEGTSRLAVMVSPEDWLIHLKNNVNLRKKEEKIRAIQYIAINQQNKIVGMLNIRLDLNNYLFNYGGHIGYSVRPSERKKGYGYEILKEAITHSKELGVKNLLLVCNDDNIPSIKVIEKNNGVLENKVFDKDDNVYVRRYFINR</sequence>
<dbReference type="PROSITE" id="PS51186">
    <property type="entry name" value="GNAT"/>
    <property type="match status" value="1"/>
</dbReference>
<dbReference type="CDD" id="cd04301">
    <property type="entry name" value="NAT_SF"/>
    <property type="match status" value="1"/>
</dbReference>
<dbReference type="EMBL" id="JAMBPX010000015">
    <property type="protein sequence ID" value="MDG0860621.1"/>
    <property type="molecule type" value="Genomic_DNA"/>
</dbReference>
<dbReference type="Pfam" id="PF00583">
    <property type="entry name" value="Acetyltransf_1"/>
    <property type="match status" value="1"/>
</dbReference>
<accession>A0A9X4R2Y0</accession>
<dbReference type="RefSeq" id="WP_277582444.1">
    <property type="nucleotide sequence ID" value="NZ_JAMBPV010000016.1"/>
</dbReference>
<name>A0A9X4R2Y0_9STAP</name>
<dbReference type="PANTHER" id="PTHR39173:SF1">
    <property type="entry name" value="ACETYLTRANSFERASE"/>
    <property type="match status" value="1"/>
</dbReference>
<dbReference type="Gene3D" id="3.40.630.30">
    <property type="match status" value="1"/>
</dbReference>
<dbReference type="GO" id="GO:0016747">
    <property type="term" value="F:acyltransferase activity, transferring groups other than amino-acyl groups"/>
    <property type="evidence" value="ECO:0007669"/>
    <property type="project" value="InterPro"/>
</dbReference>
<dbReference type="PANTHER" id="PTHR39173">
    <property type="entry name" value="ACETYLTRANSFERASE"/>
    <property type="match status" value="1"/>
</dbReference>
<dbReference type="Proteomes" id="UP001152302">
    <property type="component" value="Unassembled WGS sequence"/>
</dbReference>